<dbReference type="STRING" id="392015.SAMN05421543_10220"/>
<dbReference type="OrthoDB" id="9803125at2"/>
<organism evidence="7 8">
    <name type="scientific">Alicyclobacillus macrosporangiidus</name>
    <dbReference type="NCBI Taxonomy" id="392015"/>
    <lineage>
        <taxon>Bacteria</taxon>
        <taxon>Bacillati</taxon>
        <taxon>Bacillota</taxon>
        <taxon>Bacilli</taxon>
        <taxon>Bacillales</taxon>
        <taxon>Alicyclobacillaceae</taxon>
        <taxon>Alicyclobacillus</taxon>
    </lineage>
</organism>
<proteinExistence type="inferred from homology"/>
<dbReference type="AlphaFoldDB" id="A0A1I7G659"/>
<evidence type="ECO:0000256" key="1">
    <source>
        <dbReference type="ARBA" id="ARBA00008714"/>
    </source>
</evidence>
<feature type="binding site" evidence="5">
    <location>
        <position position="78"/>
    </location>
    <ligand>
        <name>Mn(2+)</name>
        <dbReference type="ChEBI" id="CHEBI:29035"/>
    </ligand>
</feature>
<name>A0A1I7G659_9BACL</name>
<evidence type="ECO:0000313" key="8">
    <source>
        <dbReference type="Proteomes" id="UP000183508"/>
    </source>
</evidence>
<feature type="domain" description="Manganese/iron superoxide dismutase C-terminal" evidence="6">
    <location>
        <begin position="91"/>
        <end position="191"/>
    </location>
</feature>
<sequence>MYKPIKARPLPERLLRLNGISARTIREHYKLYEGYVNKANETRAKLEQIDVAQGNTTYSEIRALKRGESFALDGVKLHELYFDELGGKGRPEGEIVMAIERQYGNFNRFLAEFRGAGLSGRGWAILAFDTEQEELFIYITDDQHNGHVIQSIPILPMDVFEHAYYIDYGTSRGEYINAFFRNLDWSVVNRRYLEARRSVRPRFRLFGSREVSS</sequence>
<dbReference type="RefSeq" id="WP_074949346.1">
    <property type="nucleotide sequence ID" value="NZ_FPBV01000002.1"/>
</dbReference>
<evidence type="ECO:0000256" key="3">
    <source>
        <dbReference type="ARBA" id="ARBA00022723"/>
    </source>
</evidence>
<dbReference type="Proteomes" id="UP000183508">
    <property type="component" value="Unassembled WGS sequence"/>
</dbReference>
<feature type="binding site" evidence="5">
    <location>
        <position position="158"/>
    </location>
    <ligand>
        <name>Mn(2+)</name>
        <dbReference type="ChEBI" id="CHEBI:29035"/>
    </ligand>
</feature>
<dbReference type="PANTHER" id="PTHR11404">
    <property type="entry name" value="SUPEROXIDE DISMUTASE 2"/>
    <property type="match status" value="1"/>
</dbReference>
<dbReference type="GO" id="GO:0046872">
    <property type="term" value="F:metal ion binding"/>
    <property type="evidence" value="ECO:0007669"/>
    <property type="project" value="UniProtKB-KW"/>
</dbReference>
<dbReference type="InterPro" id="IPR019832">
    <property type="entry name" value="Mn/Fe_SOD_C"/>
</dbReference>
<dbReference type="Gene3D" id="3.55.40.20">
    <property type="entry name" value="Iron/manganese superoxide dismutase, C-terminal domain"/>
    <property type="match status" value="1"/>
</dbReference>
<evidence type="ECO:0000256" key="2">
    <source>
        <dbReference type="ARBA" id="ARBA00012682"/>
    </source>
</evidence>
<dbReference type="InterPro" id="IPR036324">
    <property type="entry name" value="Mn/Fe_SOD_N_sf"/>
</dbReference>
<feature type="binding site" evidence="5">
    <location>
        <position position="28"/>
    </location>
    <ligand>
        <name>Mn(2+)</name>
        <dbReference type="ChEBI" id="CHEBI:29035"/>
    </ligand>
</feature>
<dbReference type="Pfam" id="PF02777">
    <property type="entry name" value="Sod_Fe_C"/>
    <property type="match status" value="1"/>
</dbReference>
<evidence type="ECO:0000313" key="7">
    <source>
        <dbReference type="EMBL" id="SFU43952.1"/>
    </source>
</evidence>
<dbReference type="InterPro" id="IPR001189">
    <property type="entry name" value="Mn/Fe_SOD"/>
</dbReference>
<evidence type="ECO:0000259" key="6">
    <source>
        <dbReference type="Pfam" id="PF02777"/>
    </source>
</evidence>
<dbReference type="InterPro" id="IPR036314">
    <property type="entry name" value="SOD_C_sf"/>
</dbReference>
<dbReference type="InterPro" id="IPR050265">
    <property type="entry name" value="Fe/Mn_Superoxide_Dismutase"/>
</dbReference>
<reference evidence="8" key="1">
    <citation type="submission" date="2016-10" db="EMBL/GenBank/DDBJ databases">
        <authorList>
            <person name="Varghese N."/>
        </authorList>
    </citation>
    <scope>NUCLEOTIDE SEQUENCE [LARGE SCALE GENOMIC DNA]</scope>
    <source>
        <strain evidence="8">DSM 17980</strain>
    </source>
</reference>
<dbReference type="PIRSF" id="PIRSF000349">
    <property type="entry name" value="SODismutase"/>
    <property type="match status" value="1"/>
</dbReference>
<protein>
    <recommendedName>
        <fullName evidence="2">superoxide dismutase</fullName>
        <ecNumber evidence="2">1.15.1.1</ecNumber>
    </recommendedName>
</protein>
<dbReference type="EC" id="1.15.1.1" evidence="2"/>
<dbReference type="SUPFAM" id="SSF46609">
    <property type="entry name" value="Fe,Mn superoxide dismutase (SOD), N-terminal domain"/>
    <property type="match status" value="1"/>
</dbReference>
<dbReference type="SUPFAM" id="SSF54719">
    <property type="entry name" value="Fe,Mn superoxide dismutase (SOD), C-terminal domain"/>
    <property type="match status" value="1"/>
</dbReference>
<evidence type="ECO:0000256" key="5">
    <source>
        <dbReference type="PIRSR" id="PIRSR000349-1"/>
    </source>
</evidence>
<accession>A0A1I7G659</accession>
<dbReference type="GO" id="GO:0004784">
    <property type="term" value="F:superoxide dismutase activity"/>
    <property type="evidence" value="ECO:0007669"/>
    <property type="project" value="UniProtKB-EC"/>
</dbReference>
<keyword evidence="3 5" id="KW-0479">Metal-binding</keyword>
<dbReference type="PANTHER" id="PTHR11404:SF6">
    <property type="entry name" value="SUPEROXIDE DISMUTASE [MN], MITOCHONDRIAL"/>
    <property type="match status" value="1"/>
</dbReference>
<feature type="binding site" evidence="5">
    <location>
        <position position="162"/>
    </location>
    <ligand>
        <name>Mn(2+)</name>
        <dbReference type="ChEBI" id="CHEBI:29035"/>
    </ligand>
</feature>
<gene>
    <name evidence="7" type="ORF">SAMN05421543_10220</name>
</gene>
<dbReference type="Gene3D" id="1.10.287.990">
    <property type="entry name" value="Fe,Mn superoxide dismutase (SOD) domain"/>
    <property type="match status" value="1"/>
</dbReference>
<dbReference type="PROSITE" id="PS00088">
    <property type="entry name" value="SOD_MN"/>
    <property type="match status" value="1"/>
</dbReference>
<evidence type="ECO:0000256" key="4">
    <source>
        <dbReference type="ARBA" id="ARBA00023002"/>
    </source>
</evidence>
<dbReference type="eggNOG" id="COG0605">
    <property type="taxonomic scope" value="Bacteria"/>
</dbReference>
<dbReference type="EMBL" id="FPBV01000002">
    <property type="protein sequence ID" value="SFU43952.1"/>
    <property type="molecule type" value="Genomic_DNA"/>
</dbReference>
<keyword evidence="4" id="KW-0560">Oxidoreductase</keyword>
<keyword evidence="8" id="KW-1185">Reference proteome</keyword>
<comment type="similarity">
    <text evidence="1">Belongs to the iron/manganese superoxide dismutase family.</text>
</comment>
<dbReference type="InterPro" id="IPR019833">
    <property type="entry name" value="Mn/Fe_SOD_BS"/>
</dbReference>